<name>A0ABT2VLX3_9ALTE</name>
<dbReference type="RefSeq" id="WP_262992554.1">
    <property type="nucleotide sequence ID" value="NZ_JAOTJC010000006.1"/>
</dbReference>
<dbReference type="Proteomes" id="UP001209257">
    <property type="component" value="Unassembled WGS sequence"/>
</dbReference>
<evidence type="ECO:0000256" key="1">
    <source>
        <dbReference type="SAM" id="SignalP"/>
    </source>
</evidence>
<keyword evidence="1" id="KW-0732">Signal</keyword>
<protein>
    <submittedName>
        <fullName evidence="2">TorF family putative porin</fullName>
    </submittedName>
</protein>
<evidence type="ECO:0000313" key="2">
    <source>
        <dbReference type="EMBL" id="MCU7553853.1"/>
    </source>
</evidence>
<dbReference type="EMBL" id="JAOTJC010000006">
    <property type="protein sequence ID" value="MCU7553853.1"/>
    <property type="molecule type" value="Genomic_DNA"/>
</dbReference>
<dbReference type="InterPro" id="IPR010239">
    <property type="entry name" value="CHP02001"/>
</dbReference>
<reference evidence="3" key="1">
    <citation type="submission" date="2023-07" db="EMBL/GenBank/DDBJ databases">
        <title>Study on multiphase classification of strain Alteromonas salexigens isolated from the Yellow Sea.</title>
        <authorList>
            <person name="Sun L."/>
        </authorList>
    </citation>
    <scope>NUCLEOTIDE SEQUENCE [LARGE SCALE GENOMIC DNA]</scope>
    <source>
        <strain evidence="3">ASW11-19</strain>
    </source>
</reference>
<keyword evidence="3" id="KW-1185">Reference proteome</keyword>
<accession>A0ABT2VLX3</accession>
<evidence type="ECO:0000313" key="3">
    <source>
        <dbReference type="Proteomes" id="UP001209257"/>
    </source>
</evidence>
<dbReference type="Pfam" id="PF09694">
    <property type="entry name" value="Gcw_chp"/>
    <property type="match status" value="1"/>
</dbReference>
<sequence>MKTAFCALLATGLAAPAIADTSATVTAATDHVFLGISQTENNPTLQASLDYLADSGVYVGAWAANVDYGEDGKLEIDGYLGHRVALNSSLQLDYGITYFSYHRGSTSSTINYPEIFSYFAYAWGGGESELNLWYAWDYSGTGARHTIIEIAHSWLLTEHQRLRLSADSSTSLDGDKYTWEGADKSYQHVRLAWLTTWQGFNIEVAAETTNLNSYLTDERVVAAISRTFVW</sequence>
<comment type="caution">
    <text evidence="2">The sequence shown here is derived from an EMBL/GenBank/DDBJ whole genome shotgun (WGS) entry which is preliminary data.</text>
</comment>
<organism evidence="2 3">
    <name type="scientific">Alteromonas salexigens</name>
    <dbReference type="NCBI Taxonomy" id="2982530"/>
    <lineage>
        <taxon>Bacteria</taxon>
        <taxon>Pseudomonadati</taxon>
        <taxon>Pseudomonadota</taxon>
        <taxon>Gammaproteobacteria</taxon>
        <taxon>Alteromonadales</taxon>
        <taxon>Alteromonadaceae</taxon>
        <taxon>Alteromonas/Salinimonas group</taxon>
        <taxon>Alteromonas</taxon>
    </lineage>
</organism>
<gene>
    <name evidence="2" type="ORF">OCL06_04500</name>
</gene>
<dbReference type="NCBIfam" id="TIGR02001">
    <property type="entry name" value="gcw_chp"/>
    <property type="match status" value="1"/>
</dbReference>
<feature type="signal peptide" evidence="1">
    <location>
        <begin position="1"/>
        <end position="19"/>
    </location>
</feature>
<feature type="chain" id="PRO_5046546908" evidence="1">
    <location>
        <begin position="20"/>
        <end position="230"/>
    </location>
</feature>
<proteinExistence type="predicted"/>